<dbReference type="EMBL" id="CP007536">
    <property type="protein sequence ID" value="AIC15028.1"/>
    <property type="molecule type" value="Genomic_DNA"/>
</dbReference>
<accession>A0A060HHI7</accession>
<dbReference type="KEGG" id="nvn:NVIE_008120"/>
<sequence>MNFASREEAKPIRTKTAERRKWGVIVAVTAIMAALALAAAPAFLQSASAKITEEDTSCENRGGNEPGGQQPTCEGEGLTQNTENQNPSGHAPPGHNKDD</sequence>
<dbReference type="Proteomes" id="UP000027093">
    <property type="component" value="Chromosome"/>
</dbReference>
<gene>
    <name evidence="3" type="ORF">NVIE_008120</name>
</gene>
<proteinExistence type="predicted"/>
<feature type="compositionally biased region" description="Polar residues" evidence="1">
    <location>
        <begin position="67"/>
        <end position="88"/>
    </location>
</feature>
<dbReference type="AlphaFoldDB" id="A0A060HHI7"/>
<protein>
    <submittedName>
        <fullName evidence="3">Uncharacterized protein</fullName>
    </submittedName>
</protein>
<organism evidence="3 4">
    <name type="scientific">Nitrososphaera viennensis EN76</name>
    <dbReference type="NCBI Taxonomy" id="926571"/>
    <lineage>
        <taxon>Archaea</taxon>
        <taxon>Nitrososphaerota</taxon>
        <taxon>Nitrososphaeria</taxon>
        <taxon>Nitrososphaerales</taxon>
        <taxon>Nitrososphaeraceae</taxon>
        <taxon>Nitrososphaera</taxon>
    </lineage>
</organism>
<evidence type="ECO:0000256" key="1">
    <source>
        <dbReference type="SAM" id="MobiDB-lite"/>
    </source>
</evidence>
<keyword evidence="2" id="KW-0812">Transmembrane</keyword>
<reference evidence="3 4" key="1">
    <citation type="journal article" date="2014" name="Int. J. Syst. Evol. Microbiol.">
        <title>Nitrososphaera viennensis gen. nov., sp. nov., an aerobic and mesophilic, ammonia-oxidizing archaeon from soil and a member of the archaeal phylum Thaumarchaeota.</title>
        <authorList>
            <person name="Stieglmeier M."/>
            <person name="Klingl A."/>
            <person name="Alves R.J."/>
            <person name="Rittmann S.K."/>
            <person name="Melcher M."/>
            <person name="Leisch N."/>
            <person name="Schleper C."/>
        </authorList>
    </citation>
    <scope>NUCLEOTIDE SEQUENCE [LARGE SCALE GENOMIC DNA]</scope>
    <source>
        <strain evidence="3">EN76</strain>
    </source>
</reference>
<dbReference type="HOGENOM" id="CLU_182704_0_0_2"/>
<name>A0A060HHI7_9ARCH</name>
<feature type="region of interest" description="Disordered" evidence="1">
    <location>
        <begin position="51"/>
        <end position="99"/>
    </location>
</feature>
<feature type="transmembrane region" description="Helical" evidence="2">
    <location>
        <begin position="21"/>
        <end position="44"/>
    </location>
</feature>
<keyword evidence="4" id="KW-1185">Reference proteome</keyword>
<evidence type="ECO:0000313" key="3">
    <source>
        <dbReference type="EMBL" id="AIC15028.1"/>
    </source>
</evidence>
<keyword evidence="2" id="KW-1133">Transmembrane helix</keyword>
<evidence type="ECO:0000313" key="4">
    <source>
        <dbReference type="Proteomes" id="UP000027093"/>
    </source>
</evidence>
<evidence type="ECO:0000256" key="2">
    <source>
        <dbReference type="SAM" id="Phobius"/>
    </source>
</evidence>
<keyword evidence="2" id="KW-0472">Membrane</keyword>